<dbReference type="InterPro" id="IPR015813">
    <property type="entry name" value="Pyrv/PenolPyrv_kinase-like_dom"/>
</dbReference>
<dbReference type="FunCoup" id="A0A090MBT7">
    <property type="interactions" value="480"/>
</dbReference>
<dbReference type="EC" id="2.1.2.11" evidence="3 6"/>
<keyword evidence="8" id="KW-1185">Reference proteome</keyword>
<dbReference type="STRING" id="70448.A0A090MBT7"/>
<reference evidence="7 8" key="2">
    <citation type="journal article" date="2014" name="BMC Genomics">
        <title>An improved genome of the model marine alga Ostreococcus tauri unfolds by assessing Illumina de novo assemblies.</title>
        <authorList>
            <person name="Blanc-Mathieu R."/>
            <person name="Verhelst B."/>
            <person name="Derelle E."/>
            <person name="Rombauts S."/>
            <person name="Bouget F.Y."/>
            <person name="Carre I."/>
            <person name="Chateau A."/>
            <person name="Eyre-Walker A."/>
            <person name="Grimsley N."/>
            <person name="Moreau H."/>
            <person name="Piegu B."/>
            <person name="Rivals E."/>
            <person name="Schackwitz W."/>
            <person name="Van de Peer Y."/>
            <person name="Piganeau G."/>
        </authorList>
    </citation>
    <scope>NUCLEOTIDE SEQUENCE [LARGE SCALE GENOMIC DNA]</scope>
    <source>
        <strain evidence="8">OTTH 0595 / CCAP 157/2 / RCC745</strain>
    </source>
</reference>
<dbReference type="HAMAP" id="MF_00156">
    <property type="entry name" value="PanB"/>
    <property type="match status" value="1"/>
</dbReference>
<keyword evidence="6" id="KW-0566">Pantothenate biosynthesis</keyword>
<comment type="pathway">
    <text evidence="1 6">Cofactor biosynthesis; (R)-pantothenate biosynthesis; (R)-pantoate from 3-methyl-2-oxobutanoate: step 1/2.</text>
</comment>
<dbReference type="AlphaFoldDB" id="A0A090MBT7"/>
<dbReference type="InterPro" id="IPR003700">
    <property type="entry name" value="Pantoate_hydroxy_MeTrfase"/>
</dbReference>
<dbReference type="InterPro" id="IPR040442">
    <property type="entry name" value="Pyrv_kinase-like_dom_sf"/>
</dbReference>
<dbReference type="EMBL" id="CAID01000002">
    <property type="protein sequence ID" value="CEG01044.1"/>
    <property type="molecule type" value="Genomic_DNA"/>
</dbReference>
<comment type="catalytic activity">
    <reaction evidence="5 6">
        <text>(6R)-5,10-methylene-5,6,7,8-tetrahydrofolate + 3-methyl-2-oxobutanoate + H2O = 2-dehydropantoate + (6S)-5,6,7,8-tetrahydrofolate</text>
        <dbReference type="Rhea" id="RHEA:11824"/>
        <dbReference type="ChEBI" id="CHEBI:11561"/>
        <dbReference type="ChEBI" id="CHEBI:11851"/>
        <dbReference type="ChEBI" id="CHEBI:15377"/>
        <dbReference type="ChEBI" id="CHEBI:15636"/>
        <dbReference type="ChEBI" id="CHEBI:57453"/>
        <dbReference type="EC" id="2.1.2.11"/>
    </reaction>
</comment>
<dbReference type="Gene3D" id="3.20.20.60">
    <property type="entry name" value="Phosphoenolpyruvate-binding domains"/>
    <property type="match status" value="1"/>
</dbReference>
<dbReference type="Proteomes" id="UP000009170">
    <property type="component" value="Unassembled WGS sequence"/>
</dbReference>
<evidence type="ECO:0000256" key="2">
    <source>
        <dbReference type="ARBA" id="ARBA00008676"/>
    </source>
</evidence>
<dbReference type="SUPFAM" id="SSF51621">
    <property type="entry name" value="Phosphoenolpyruvate/pyruvate domain"/>
    <property type="match status" value="1"/>
</dbReference>
<comment type="similarity">
    <text evidence="2 6">Belongs to the PanB family.</text>
</comment>
<comment type="caution">
    <text evidence="7">The sequence shown here is derived from an EMBL/GenBank/DDBJ whole genome shotgun (WGS) entry which is preliminary data.</text>
</comment>
<reference evidence="8" key="1">
    <citation type="journal article" date="2006" name="Proc. Natl. Acad. Sci. U.S.A.">
        <title>Genome analysis of the smallest free-living eukaryote Ostreococcus tauri unveils many unique features.</title>
        <authorList>
            <person name="Derelle E."/>
            <person name="Ferraz C."/>
            <person name="Rombauts S."/>
            <person name="Rouze P."/>
            <person name="Worden A.Z."/>
            <person name="Robbens S."/>
            <person name="Partensky F."/>
            <person name="Degroeve S."/>
            <person name="Echeynie S."/>
            <person name="Cooke R."/>
            <person name="Saeys Y."/>
            <person name="Wuyts J."/>
            <person name="Jabbari K."/>
            <person name="Bowler C."/>
            <person name="Panaud O."/>
            <person name="Piegu B."/>
            <person name="Ball S.G."/>
            <person name="Ral J.-P."/>
            <person name="Bouget F.-Y."/>
            <person name="Piganeau G."/>
            <person name="De Baets B."/>
            <person name="Picard A."/>
            <person name="Delseny M."/>
            <person name="Demaille J."/>
            <person name="Van de Peer Y."/>
            <person name="Moreau H."/>
        </authorList>
    </citation>
    <scope>NUCLEOTIDE SEQUENCE [LARGE SCALE GENOMIC DNA]</scope>
    <source>
        <strain evidence="8">OTTH 0595 / CCAP 157/2 / RCC745</strain>
    </source>
</reference>
<dbReference type="NCBIfam" id="NF001452">
    <property type="entry name" value="PRK00311.1"/>
    <property type="match status" value="1"/>
</dbReference>
<gene>
    <name evidence="7" type="ORF">OT_ostta02g02520</name>
</gene>
<sequence>MSTVTLCCMRNLLAACRATKTAYISGHLRKYTCPQLYRTFSTRPTVACDRKFTVEQLRSKYKSSEPITAITAYDYPSAKQVDVAGIDIALVGDSAAMVVHGHDTTLPITLDDMITHARSVKRAVRRAMIVGDLPFGTYEESPTRAVCSALRMIKDGGADAVKLEGAIEPRLSAIRSIKAAGIPVMGHIGLTPQSINALGGFKPQGRNADGALNLVENAMRLEEAGCFAVVVECVPEVVTLAIRGAIDIPIIGIGAGRHADGQILVYHDILGLTVHPHHAKVSPRFCKQYAQLGDDAIVALETFKHEVVSNVFPGAQFCPYVMGGDELNNFVTGLQKLGLKTAAEDAKDYL</sequence>
<evidence type="ECO:0000313" key="7">
    <source>
        <dbReference type="EMBL" id="CEG01044.1"/>
    </source>
</evidence>
<dbReference type="UniPathway" id="UPA00028">
    <property type="reaction ID" value="UER00003"/>
</dbReference>
<dbReference type="RefSeq" id="XP_022840761.1">
    <property type="nucleotide sequence ID" value="XM_022985071.1"/>
</dbReference>
<dbReference type="CDD" id="cd06557">
    <property type="entry name" value="KPHMT-like"/>
    <property type="match status" value="1"/>
</dbReference>
<dbReference type="GO" id="GO:0003864">
    <property type="term" value="F:3-methyl-2-oxobutanoate hydroxymethyltransferase activity"/>
    <property type="evidence" value="ECO:0007669"/>
    <property type="project" value="UniProtKB-EC"/>
</dbReference>
<dbReference type="OrthoDB" id="425211at2759"/>
<evidence type="ECO:0000256" key="5">
    <source>
        <dbReference type="ARBA" id="ARBA00049172"/>
    </source>
</evidence>
<dbReference type="GeneID" id="9832752"/>
<keyword evidence="4 6" id="KW-0808">Transferase</keyword>
<dbReference type="GO" id="GO:0000287">
    <property type="term" value="F:magnesium ion binding"/>
    <property type="evidence" value="ECO:0007669"/>
    <property type="project" value="TreeGrafter"/>
</dbReference>
<protein>
    <recommendedName>
        <fullName evidence="3 6">3-methyl-2-oxobutanoate hydroxymethyltransferase</fullName>
        <ecNumber evidence="3 6">2.1.2.11</ecNumber>
    </recommendedName>
</protein>
<organism evidence="7 8">
    <name type="scientific">Ostreococcus tauri</name>
    <name type="common">Marine green alga</name>
    <dbReference type="NCBI Taxonomy" id="70448"/>
    <lineage>
        <taxon>Eukaryota</taxon>
        <taxon>Viridiplantae</taxon>
        <taxon>Chlorophyta</taxon>
        <taxon>Mamiellophyceae</taxon>
        <taxon>Mamiellales</taxon>
        <taxon>Bathycoccaceae</taxon>
        <taxon>Ostreococcus</taxon>
    </lineage>
</organism>
<evidence type="ECO:0000313" key="8">
    <source>
        <dbReference type="Proteomes" id="UP000009170"/>
    </source>
</evidence>
<evidence type="ECO:0000256" key="6">
    <source>
        <dbReference type="RuleBase" id="RU362100"/>
    </source>
</evidence>
<dbReference type="NCBIfam" id="TIGR00222">
    <property type="entry name" value="panB"/>
    <property type="match status" value="1"/>
</dbReference>
<dbReference type="Pfam" id="PF02548">
    <property type="entry name" value="Pantoate_transf"/>
    <property type="match status" value="1"/>
</dbReference>
<dbReference type="KEGG" id="ota:OT_ostta02g02520"/>
<dbReference type="GO" id="GO:0005739">
    <property type="term" value="C:mitochondrion"/>
    <property type="evidence" value="ECO:0007669"/>
    <property type="project" value="TreeGrafter"/>
</dbReference>
<evidence type="ECO:0000256" key="3">
    <source>
        <dbReference type="ARBA" id="ARBA00012618"/>
    </source>
</evidence>
<name>A0A090MBT7_OSTTA</name>
<dbReference type="InParanoid" id="A0A090MBT7"/>
<dbReference type="GO" id="GO:0015940">
    <property type="term" value="P:pantothenate biosynthetic process"/>
    <property type="evidence" value="ECO:0007669"/>
    <property type="project" value="UniProtKB-UniPathway"/>
</dbReference>
<accession>A0A090MBT7</accession>
<proteinExistence type="inferred from homology"/>
<dbReference type="PANTHER" id="PTHR20881">
    <property type="entry name" value="3-METHYL-2-OXOBUTANOATE HYDROXYMETHYLTRANSFERASE"/>
    <property type="match status" value="1"/>
</dbReference>
<evidence type="ECO:0000256" key="1">
    <source>
        <dbReference type="ARBA" id="ARBA00005033"/>
    </source>
</evidence>
<dbReference type="FunFam" id="3.20.20.60:FF:000003">
    <property type="entry name" value="3-methyl-2-oxobutanoate hydroxymethyltransferase"/>
    <property type="match status" value="1"/>
</dbReference>
<evidence type="ECO:0000256" key="4">
    <source>
        <dbReference type="ARBA" id="ARBA00022679"/>
    </source>
</evidence>
<dbReference type="PANTHER" id="PTHR20881:SF0">
    <property type="entry name" value="3-METHYL-2-OXOBUTANOATE HYDROXYMETHYLTRANSFERASE"/>
    <property type="match status" value="1"/>
</dbReference>
<comment type="function">
    <text evidence="6">Catalyzes the reversible reaction in which hydroxymethyl group from 5,10-methylenetetrahydrofolate is transferred onto alpha-ketoisovalerate to form ketopantoate.</text>
</comment>